<evidence type="ECO:0000256" key="2">
    <source>
        <dbReference type="ARBA" id="ARBA00008016"/>
    </source>
</evidence>
<evidence type="ECO:0000256" key="9">
    <source>
        <dbReference type="HAMAP-Rule" id="MF_00365"/>
    </source>
</evidence>
<dbReference type="EMBL" id="JBHSDR010000003">
    <property type="protein sequence ID" value="MFC4294643.1"/>
    <property type="molecule type" value="Genomic_DNA"/>
</dbReference>
<dbReference type="PROSITE" id="PS00618">
    <property type="entry name" value="RECF_2"/>
    <property type="match status" value="1"/>
</dbReference>
<proteinExistence type="inferred from homology"/>
<comment type="caution">
    <text evidence="12">The sequence shown here is derived from an EMBL/GenBank/DDBJ whole genome shotgun (WGS) entry which is preliminary data.</text>
</comment>
<sequence>MALDRILLENFRNHPATLLEGAKTFNLLVGDNGAGKTNVLEAISLLAPGRGLRRAGLGEMVREGSAGFAVSARLGGTDAVSLGTASAPGGTRRLVHVNGAESPAARLAEWSSLTWLTPAMDRLFADSAGARRRFLDRLVLAVEPGHARLAARYEAALRERNRLLSGEAEPDPAWLDAIEAQLAETGAAVAAARRRLVDALDAALKALPEAPFARPALTYAAALPSEPAAMAAALAEGRRRDRAAGRTLDGPHRDDLAVVLAAKGQPAGECSTGEQKAMLIAIVLAHAGLLDRARPRILLLDEVAAHLDPTRREALFARLREGEGQYWLTGTELGPFAAIRDEAAVWQVSEGAAERV</sequence>
<comment type="subcellular location">
    <subcellularLocation>
        <location evidence="1 9 10">Cytoplasm</location>
    </subcellularLocation>
</comment>
<keyword evidence="9 10" id="KW-0742">SOS response</keyword>
<evidence type="ECO:0000259" key="11">
    <source>
        <dbReference type="Pfam" id="PF02463"/>
    </source>
</evidence>
<dbReference type="InterPro" id="IPR003395">
    <property type="entry name" value="RecF/RecN/SMC_N"/>
</dbReference>
<evidence type="ECO:0000256" key="10">
    <source>
        <dbReference type="RuleBase" id="RU000578"/>
    </source>
</evidence>
<keyword evidence="9 10" id="KW-0234">DNA repair</keyword>
<evidence type="ECO:0000256" key="6">
    <source>
        <dbReference type="ARBA" id="ARBA00022741"/>
    </source>
</evidence>
<keyword evidence="4 9" id="KW-0963">Cytoplasm</keyword>
<dbReference type="HAMAP" id="MF_00365">
    <property type="entry name" value="RecF"/>
    <property type="match status" value="1"/>
</dbReference>
<evidence type="ECO:0000256" key="1">
    <source>
        <dbReference type="ARBA" id="ARBA00004496"/>
    </source>
</evidence>
<dbReference type="Proteomes" id="UP001595828">
    <property type="component" value="Unassembled WGS sequence"/>
</dbReference>
<evidence type="ECO:0000256" key="4">
    <source>
        <dbReference type="ARBA" id="ARBA00022490"/>
    </source>
</evidence>
<protein>
    <recommendedName>
        <fullName evidence="3 9">DNA replication and repair protein RecF</fullName>
    </recommendedName>
</protein>
<dbReference type="PROSITE" id="PS00617">
    <property type="entry name" value="RECF_1"/>
    <property type="match status" value="1"/>
</dbReference>
<evidence type="ECO:0000313" key="13">
    <source>
        <dbReference type="Proteomes" id="UP001595828"/>
    </source>
</evidence>
<keyword evidence="5 9" id="KW-0235">DNA replication</keyword>
<name>A0ABV8RMP2_9SPHN</name>
<dbReference type="InterPro" id="IPR027417">
    <property type="entry name" value="P-loop_NTPase"/>
</dbReference>
<comment type="similarity">
    <text evidence="2 9 10">Belongs to the RecF family.</text>
</comment>
<dbReference type="PANTHER" id="PTHR32182">
    <property type="entry name" value="DNA REPLICATION AND REPAIR PROTEIN RECF"/>
    <property type="match status" value="1"/>
</dbReference>
<evidence type="ECO:0000313" key="12">
    <source>
        <dbReference type="EMBL" id="MFC4294643.1"/>
    </source>
</evidence>
<dbReference type="SUPFAM" id="SSF52540">
    <property type="entry name" value="P-loop containing nucleoside triphosphate hydrolases"/>
    <property type="match status" value="1"/>
</dbReference>
<dbReference type="InterPro" id="IPR001238">
    <property type="entry name" value="DNA-binding_RecF"/>
</dbReference>
<feature type="binding site" evidence="9">
    <location>
        <begin position="30"/>
        <end position="37"/>
    </location>
    <ligand>
        <name>ATP</name>
        <dbReference type="ChEBI" id="CHEBI:30616"/>
    </ligand>
</feature>
<feature type="domain" description="RecF/RecN/SMC N-terminal" evidence="11">
    <location>
        <begin position="3"/>
        <end position="323"/>
    </location>
</feature>
<dbReference type="Gene3D" id="3.40.50.300">
    <property type="entry name" value="P-loop containing nucleotide triphosphate hydrolases"/>
    <property type="match status" value="1"/>
</dbReference>
<dbReference type="NCBIfam" id="TIGR00611">
    <property type="entry name" value="recf"/>
    <property type="match status" value="1"/>
</dbReference>
<evidence type="ECO:0000256" key="7">
    <source>
        <dbReference type="ARBA" id="ARBA00022840"/>
    </source>
</evidence>
<gene>
    <name evidence="9 12" type="primary">recF</name>
    <name evidence="12" type="ORF">ACFO0A_06170</name>
</gene>
<dbReference type="InterPro" id="IPR018078">
    <property type="entry name" value="DNA-binding_RecF_CS"/>
</dbReference>
<dbReference type="RefSeq" id="WP_379538089.1">
    <property type="nucleotide sequence ID" value="NZ_JBHSDR010000003.1"/>
</dbReference>
<keyword evidence="9 10" id="KW-0227">DNA damage</keyword>
<keyword evidence="7 9" id="KW-0067">ATP-binding</keyword>
<evidence type="ECO:0000256" key="3">
    <source>
        <dbReference type="ARBA" id="ARBA00020170"/>
    </source>
</evidence>
<accession>A0ABV8RMP2</accession>
<dbReference type="PANTHER" id="PTHR32182:SF0">
    <property type="entry name" value="DNA REPLICATION AND REPAIR PROTEIN RECF"/>
    <property type="match status" value="1"/>
</dbReference>
<dbReference type="Pfam" id="PF02463">
    <property type="entry name" value="SMC_N"/>
    <property type="match status" value="1"/>
</dbReference>
<dbReference type="Gene3D" id="1.20.1050.90">
    <property type="entry name" value="RecF/RecN/SMC, N-terminal domain"/>
    <property type="match status" value="1"/>
</dbReference>
<keyword evidence="13" id="KW-1185">Reference proteome</keyword>
<dbReference type="InterPro" id="IPR042174">
    <property type="entry name" value="RecF_2"/>
</dbReference>
<reference evidence="13" key="1">
    <citation type="journal article" date="2019" name="Int. J. Syst. Evol. Microbiol.">
        <title>The Global Catalogue of Microorganisms (GCM) 10K type strain sequencing project: providing services to taxonomists for standard genome sequencing and annotation.</title>
        <authorList>
            <consortium name="The Broad Institute Genomics Platform"/>
            <consortium name="The Broad Institute Genome Sequencing Center for Infectious Disease"/>
            <person name="Wu L."/>
            <person name="Ma J."/>
        </authorList>
    </citation>
    <scope>NUCLEOTIDE SEQUENCE [LARGE SCALE GENOMIC DNA]</scope>
    <source>
        <strain evidence="13">CGMCC 1.12989</strain>
    </source>
</reference>
<comment type="function">
    <text evidence="9 10">The RecF protein is involved in DNA metabolism; it is required for DNA replication and normal SOS inducibility. RecF binds preferentially to single-stranded, linear DNA. It also seems to bind ATP.</text>
</comment>
<keyword evidence="8 9" id="KW-0238">DNA-binding</keyword>
<evidence type="ECO:0000256" key="8">
    <source>
        <dbReference type="ARBA" id="ARBA00023125"/>
    </source>
</evidence>
<evidence type="ECO:0000256" key="5">
    <source>
        <dbReference type="ARBA" id="ARBA00022705"/>
    </source>
</evidence>
<organism evidence="12 13">
    <name type="scientific">Novosphingobium tardum</name>
    <dbReference type="NCBI Taxonomy" id="1538021"/>
    <lineage>
        <taxon>Bacteria</taxon>
        <taxon>Pseudomonadati</taxon>
        <taxon>Pseudomonadota</taxon>
        <taxon>Alphaproteobacteria</taxon>
        <taxon>Sphingomonadales</taxon>
        <taxon>Sphingomonadaceae</taxon>
        <taxon>Novosphingobium</taxon>
    </lineage>
</organism>
<keyword evidence="6 9" id="KW-0547">Nucleotide-binding</keyword>